<evidence type="ECO:0000256" key="1">
    <source>
        <dbReference type="ARBA" id="ARBA00008361"/>
    </source>
</evidence>
<reference evidence="5 6" key="1">
    <citation type="submission" date="2014-05" db="EMBL/GenBank/DDBJ databases">
        <title>Cellulosimicrobium funkei U11 genome.</title>
        <authorList>
            <person name="Hu C."/>
            <person name="Gong Y."/>
            <person name="Wan W."/>
            <person name="Jiang M."/>
        </authorList>
    </citation>
    <scope>NUCLEOTIDE SEQUENCE [LARGE SCALE GENOMIC DNA]</scope>
    <source>
        <strain evidence="5 6">U11</strain>
    </source>
</reference>
<dbReference type="RefSeq" id="WP_047232559.1">
    <property type="nucleotide sequence ID" value="NZ_JNBQ01000007.1"/>
</dbReference>
<keyword evidence="2 5" id="KW-0489">Methyltransferase</keyword>
<dbReference type="Gene3D" id="3.40.50.150">
    <property type="entry name" value="Vaccinia Virus protein VP39"/>
    <property type="match status" value="1"/>
</dbReference>
<proteinExistence type="inferred from homology"/>
<keyword evidence="3 5" id="KW-0808">Transferase</keyword>
<dbReference type="PANTHER" id="PTHR44942:SF4">
    <property type="entry name" value="METHYLTRANSFERASE TYPE 11 DOMAIN-CONTAINING PROTEIN"/>
    <property type="match status" value="1"/>
</dbReference>
<gene>
    <name evidence="5" type="ORF">FB00_09115</name>
</gene>
<dbReference type="AlphaFoldDB" id="A0A0H2L4J1"/>
<dbReference type="Proteomes" id="UP000035265">
    <property type="component" value="Unassembled WGS sequence"/>
</dbReference>
<dbReference type="PANTHER" id="PTHR44942">
    <property type="entry name" value="METHYLTRANSF_11 DOMAIN-CONTAINING PROTEIN"/>
    <property type="match status" value="1"/>
</dbReference>
<dbReference type="SUPFAM" id="SSF53335">
    <property type="entry name" value="S-adenosyl-L-methionine-dependent methyltransferases"/>
    <property type="match status" value="1"/>
</dbReference>
<keyword evidence="6" id="KW-1185">Reference proteome</keyword>
<comment type="similarity">
    <text evidence="1">Belongs to the methyltransferase superfamily.</text>
</comment>
<dbReference type="PATRIC" id="fig|264251.5.peg.1853"/>
<evidence type="ECO:0000259" key="4">
    <source>
        <dbReference type="Pfam" id="PF08241"/>
    </source>
</evidence>
<dbReference type="CDD" id="cd02440">
    <property type="entry name" value="AdoMet_MTases"/>
    <property type="match status" value="1"/>
</dbReference>
<evidence type="ECO:0000256" key="3">
    <source>
        <dbReference type="ARBA" id="ARBA00022679"/>
    </source>
</evidence>
<name>A0A0H2L4J1_9MICO</name>
<comment type="caution">
    <text evidence="5">The sequence shown here is derived from an EMBL/GenBank/DDBJ whole genome shotgun (WGS) entry which is preliminary data.</text>
</comment>
<evidence type="ECO:0000313" key="5">
    <source>
        <dbReference type="EMBL" id="KLN35077.1"/>
    </source>
</evidence>
<dbReference type="EMBL" id="JNBQ01000007">
    <property type="protein sequence ID" value="KLN35077.1"/>
    <property type="molecule type" value="Genomic_DNA"/>
</dbReference>
<sequence>MSSGDSPDPGSRADRAASFEQGAAQYASTRPSYPDAAVDWLLPDGARRVLDLAAGTGKLTERLVARGLDVVAVEPSDAMRARLAESVPGAQALPGSAEAIPLPDASVDAVLVAQAWHWFSPAAQPEIARVLRPGGRLGIVWNVRDNAVDWVGRFTEVIHRGDTLEHSYREPVLAEQLFTPPEHRTVPWADRVPTSSLRPLAASRSYLLTLPDARREELLREIDDLVATHSALAGRTEVDLPYLAECWRADVLTTASDDA</sequence>
<evidence type="ECO:0000256" key="2">
    <source>
        <dbReference type="ARBA" id="ARBA00022603"/>
    </source>
</evidence>
<accession>A0A0H2L4J1</accession>
<dbReference type="Pfam" id="PF08241">
    <property type="entry name" value="Methyltransf_11"/>
    <property type="match status" value="1"/>
</dbReference>
<protein>
    <submittedName>
        <fullName evidence="5">Methyltransferase type 11</fullName>
    </submittedName>
</protein>
<evidence type="ECO:0000313" key="6">
    <source>
        <dbReference type="Proteomes" id="UP000035265"/>
    </source>
</evidence>
<dbReference type="STRING" id="264251.FB00_09115"/>
<dbReference type="InterPro" id="IPR051052">
    <property type="entry name" value="Diverse_substrate_MTase"/>
</dbReference>
<organism evidence="5 6">
    <name type="scientific">Cellulosimicrobium funkei</name>
    <dbReference type="NCBI Taxonomy" id="264251"/>
    <lineage>
        <taxon>Bacteria</taxon>
        <taxon>Bacillati</taxon>
        <taxon>Actinomycetota</taxon>
        <taxon>Actinomycetes</taxon>
        <taxon>Micrococcales</taxon>
        <taxon>Promicromonosporaceae</taxon>
        <taxon>Cellulosimicrobium</taxon>
    </lineage>
</organism>
<dbReference type="InterPro" id="IPR013216">
    <property type="entry name" value="Methyltransf_11"/>
</dbReference>
<feature type="domain" description="Methyltransferase type 11" evidence="4">
    <location>
        <begin position="50"/>
        <end position="137"/>
    </location>
</feature>
<dbReference type="GO" id="GO:0008757">
    <property type="term" value="F:S-adenosylmethionine-dependent methyltransferase activity"/>
    <property type="evidence" value="ECO:0007669"/>
    <property type="project" value="InterPro"/>
</dbReference>
<dbReference type="GO" id="GO:0032259">
    <property type="term" value="P:methylation"/>
    <property type="evidence" value="ECO:0007669"/>
    <property type="project" value="UniProtKB-KW"/>
</dbReference>
<dbReference type="InterPro" id="IPR029063">
    <property type="entry name" value="SAM-dependent_MTases_sf"/>
</dbReference>